<dbReference type="InterPro" id="IPR000522">
    <property type="entry name" value="ABC_transptr_permease_BtuC"/>
</dbReference>
<dbReference type="AlphaFoldDB" id="A0A317G4Q2"/>
<feature type="transmembrane region" description="Helical" evidence="8">
    <location>
        <begin position="317"/>
        <end position="338"/>
    </location>
</feature>
<protein>
    <submittedName>
        <fullName evidence="9">Iron ABC transporter permease</fullName>
    </submittedName>
</protein>
<evidence type="ECO:0000256" key="7">
    <source>
        <dbReference type="ARBA" id="ARBA00023136"/>
    </source>
</evidence>
<feature type="transmembrane region" description="Helical" evidence="8">
    <location>
        <begin position="132"/>
        <end position="149"/>
    </location>
</feature>
<name>A0A317G4Q2_BUTFI</name>
<evidence type="ECO:0000256" key="8">
    <source>
        <dbReference type="SAM" id="Phobius"/>
    </source>
</evidence>
<evidence type="ECO:0000256" key="3">
    <source>
        <dbReference type="ARBA" id="ARBA00022448"/>
    </source>
</evidence>
<dbReference type="GO" id="GO:0022857">
    <property type="term" value="F:transmembrane transporter activity"/>
    <property type="evidence" value="ECO:0007669"/>
    <property type="project" value="InterPro"/>
</dbReference>
<feature type="transmembrane region" description="Helical" evidence="8">
    <location>
        <begin position="236"/>
        <end position="258"/>
    </location>
</feature>
<keyword evidence="4" id="KW-1003">Cell membrane</keyword>
<comment type="caution">
    <text evidence="9">The sequence shown here is derived from an EMBL/GenBank/DDBJ whole genome shotgun (WGS) entry which is preliminary data.</text>
</comment>
<keyword evidence="3" id="KW-0813">Transport</keyword>
<dbReference type="Proteomes" id="UP000245488">
    <property type="component" value="Chromosome"/>
</dbReference>
<accession>A0A317G4Q2</accession>
<feature type="transmembrane region" description="Helical" evidence="8">
    <location>
        <begin position="106"/>
        <end position="126"/>
    </location>
</feature>
<organism evidence="9 10">
    <name type="scientific">Butyrivibrio fibrisolvens</name>
    <dbReference type="NCBI Taxonomy" id="831"/>
    <lineage>
        <taxon>Bacteria</taxon>
        <taxon>Bacillati</taxon>
        <taxon>Bacillota</taxon>
        <taxon>Clostridia</taxon>
        <taxon>Lachnospirales</taxon>
        <taxon>Lachnospiraceae</taxon>
        <taxon>Butyrivibrio</taxon>
    </lineage>
</organism>
<dbReference type="Gene3D" id="1.10.3470.10">
    <property type="entry name" value="ABC transporter involved in vitamin B12 uptake, BtuC"/>
    <property type="match status" value="1"/>
</dbReference>
<dbReference type="Pfam" id="PF01032">
    <property type="entry name" value="FecCD"/>
    <property type="match status" value="1"/>
</dbReference>
<dbReference type="PANTHER" id="PTHR30472">
    <property type="entry name" value="FERRIC ENTEROBACTIN TRANSPORT SYSTEM PERMEASE PROTEIN"/>
    <property type="match status" value="1"/>
</dbReference>
<comment type="subcellular location">
    <subcellularLocation>
        <location evidence="1">Cell membrane</location>
        <topology evidence="1">Multi-pass membrane protein</topology>
    </subcellularLocation>
</comment>
<dbReference type="GO" id="GO:0005886">
    <property type="term" value="C:plasma membrane"/>
    <property type="evidence" value="ECO:0007669"/>
    <property type="project" value="UniProtKB-SubCell"/>
</dbReference>
<keyword evidence="6 8" id="KW-1133">Transmembrane helix</keyword>
<evidence type="ECO:0000256" key="5">
    <source>
        <dbReference type="ARBA" id="ARBA00022692"/>
    </source>
</evidence>
<sequence length="345" mass="36456">MNANILEKNLRNIYTRQKRQNMLCVLALIFIIVFLACLMMTIGNTNYSLSEVFGYLFSDETKGAAYTIKSLRLPKLIVGGLAGFSFGIAGFVFQSLLRNPLASPDIIGITAGSSAAAVFCILILGISGIAASIFSIIAGLLVTVMIFLLSGRGKSFGSRMILIGIGMQAVLNALISWMLLVGSEYDVATALRWLRGSLNSAQMSDVPAIAIMTVLGSALLLFCNRYLRMMQLGDEYATTLGVPLSAVRICCMVCALILSAGATAVTGPIASVAFLSGPIAGKITRNGSNAMAVSGLIGTLLVYAAELIGKNLFEAKYPVGVVTGLLGAPYLLMLLLNLNKKGDKI</sequence>
<feature type="transmembrane region" description="Helical" evidence="8">
    <location>
        <begin position="76"/>
        <end position="94"/>
    </location>
</feature>
<dbReference type="InterPro" id="IPR037294">
    <property type="entry name" value="ABC_BtuC-like"/>
</dbReference>
<evidence type="ECO:0000313" key="9">
    <source>
        <dbReference type="EMBL" id="PWT28958.1"/>
    </source>
</evidence>
<proteinExistence type="inferred from homology"/>
<evidence type="ECO:0000256" key="4">
    <source>
        <dbReference type="ARBA" id="ARBA00022475"/>
    </source>
</evidence>
<evidence type="ECO:0000256" key="2">
    <source>
        <dbReference type="ARBA" id="ARBA00007935"/>
    </source>
</evidence>
<keyword evidence="5 8" id="KW-0812">Transmembrane</keyword>
<feature type="transmembrane region" description="Helical" evidence="8">
    <location>
        <begin position="201"/>
        <end position="224"/>
    </location>
</feature>
<dbReference type="EMBL" id="NXNG01000001">
    <property type="protein sequence ID" value="PWT28958.1"/>
    <property type="molecule type" value="Genomic_DNA"/>
</dbReference>
<evidence type="ECO:0000256" key="6">
    <source>
        <dbReference type="ARBA" id="ARBA00022989"/>
    </source>
</evidence>
<keyword evidence="10" id="KW-1185">Reference proteome</keyword>
<reference evidence="9 10" key="1">
    <citation type="submission" date="2017-09" db="EMBL/GenBank/DDBJ databases">
        <title>High-quality draft genome sequence of Butyrivibrio fibrisolvens INBov1, isolated from cow rumen.</title>
        <authorList>
            <person name="Rodriguez Hernaez J."/>
            <person name="Rivarola M."/>
            <person name="Paniego N."/>
            <person name="Cravero S."/>
            <person name="Ceron Cucchi M."/>
            <person name="Martinez M.C."/>
        </authorList>
    </citation>
    <scope>NUCLEOTIDE SEQUENCE [LARGE SCALE GENOMIC DNA]</scope>
    <source>
        <strain evidence="9 10">INBov1</strain>
    </source>
</reference>
<comment type="similarity">
    <text evidence="2">Belongs to the binding-protein-dependent transport system permease family. FecCD subfamily.</text>
</comment>
<dbReference type="SUPFAM" id="SSF81345">
    <property type="entry name" value="ABC transporter involved in vitamin B12 uptake, BtuC"/>
    <property type="match status" value="1"/>
</dbReference>
<keyword evidence="7 8" id="KW-0472">Membrane</keyword>
<gene>
    <name evidence="9" type="ORF">CPT75_18460</name>
</gene>
<feature type="transmembrane region" description="Helical" evidence="8">
    <location>
        <begin position="21"/>
        <end position="42"/>
    </location>
</feature>
<dbReference type="GO" id="GO:0033214">
    <property type="term" value="P:siderophore-iron import into cell"/>
    <property type="evidence" value="ECO:0007669"/>
    <property type="project" value="TreeGrafter"/>
</dbReference>
<dbReference type="PANTHER" id="PTHR30472:SF24">
    <property type="entry name" value="FERRIC ENTEROBACTIN TRANSPORT SYSTEM PERMEASE PROTEIN FEPG"/>
    <property type="match status" value="1"/>
</dbReference>
<evidence type="ECO:0000256" key="1">
    <source>
        <dbReference type="ARBA" id="ARBA00004651"/>
    </source>
</evidence>
<feature type="transmembrane region" description="Helical" evidence="8">
    <location>
        <begin position="161"/>
        <end position="181"/>
    </location>
</feature>
<evidence type="ECO:0000313" key="10">
    <source>
        <dbReference type="Proteomes" id="UP000245488"/>
    </source>
</evidence>
<dbReference type="CDD" id="cd06550">
    <property type="entry name" value="TM_ABC_iron-siderophores_like"/>
    <property type="match status" value="1"/>
</dbReference>